<evidence type="ECO:0000256" key="5">
    <source>
        <dbReference type="ARBA" id="ARBA00022691"/>
    </source>
</evidence>
<dbReference type="PANTHER" id="PTHR30481:SF2">
    <property type="entry name" value="SITE-SPECIFIC DNA-METHYLTRANSFERASE (ADENINE-SPECIFIC)"/>
    <property type="match status" value="1"/>
</dbReference>
<dbReference type="InterPro" id="IPR029063">
    <property type="entry name" value="SAM-dependent_MTases_sf"/>
</dbReference>
<dbReference type="SUPFAM" id="SSF53335">
    <property type="entry name" value="S-adenosyl-L-methionine-dependent methyltransferases"/>
    <property type="match status" value="1"/>
</dbReference>
<dbReference type="RefSeq" id="WP_154286451.1">
    <property type="nucleotide sequence ID" value="NZ_WKJI01000001.1"/>
</dbReference>
<dbReference type="Proteomes" id="UP000462931">
    <property type="component" value="Unassembled WGS sequence"/>
</dbReference>
<keyword evidence="8" id="KW-1185">Reference proteome</keyword>
<dbReference type="GO" id="GO:0043565">
    <property type="term" value="F:sequence-specific DNA binding"/>
    <property type="evidence" value="ECO:0007669"/>
    <property type="project" value="TreeGrafter"/>
</dbReference>
<gene>
    <name evidence="7" type="ORF">GJJ64_03990</name>
</gene>
<dbReference type="InterPro" id="IPR012327">
    <property type="entry name" value="MeTrfase_D12"/>
</dbReference>
<evidence type="ECO:0000256" key="6">
    <source>
        <dbReference type="ARBA" id="ARBA00047942"/>
    </source>
</evidence>
<proteinExistence type="inferred from homology"/>
<dbReference type="EMBL" id="WKJI01000001">
    <property type="protein sequence ID" value="MRX46344.1"/>
    <property type="molecule type" value="Genomic_DNA"/>
</dbReference>
<reference evidence="7 8" key="1">
    <citation type="submission" date="2019-11" db="EMBL/GenBank/DDBJ databases">
        <authorList>
            <person name="Cheng Q."/>
            <person name="Yang Z."/>
        </authorList>
    </citation>
    <scope>NUCLEOTIDE SEQUENCE [LARGE SCALE GENOMIC DNA]</scope>
    <source>
        <strain evidence="7 8">HX-22-1</strain>
    </source>
</reference>
<accession>A0A7K0FK48</accession>
<keyword evidence="5" id="KW-0949">S-adenosyl-L-methionine</keyword>
<dbReference type="InterPro" id="IPR012263">
    <property type="entry name" value="M_m6A_EcoRV"/>
</dbReference>
<dbReference type="GO" id="GO:0009007">
    <property type="term" value="F:site-specific DNA-methyltransferase (adenine-specific) activity"/>
    <property type="evidence" value="ECO:0007669"/>
    <property type="project" value="UniProtKB-EC"/>
</dbReference>
<evidence type="ECO:0000313" key="8">
    <source>
        <dbReference type="Proteomes" id="UP000462931"/>
    </source>
</evidence>
<organism evidence="7 8">
    <name type="scientific">Pedobacter puniceum</name>
    <dbReference type="NCBI Taxonomy" id="2666136"/>
    <lineage>
        <taxon>Bacteria</taxon>
        <taxon>Pseudomonadati</taxon>
        <taxon>Bacteroidota</taxon>
        <taxon>Sphingobacteriia</taxon>
        <taxon>Sphingobacteriales</taxon>
        <taxon>Sphingobacteriaceae</taxon>
        <taxon>Pedobacter</taxon>
    </lineage>
</organism>
<dbReference type="GO" id="GO:0006298">
    <property type="term" value="P:mismatch repair"/>
    <property type="evidence" value="ECO:0007669"/>
    <property type="project" value="TreeGrafter"/>
</dbReference>
<evidence type="ECO:0000313" key="7">
    <source>
        <dbReference type="EMBL" id="MRX46344.1"/>
    </source>
</evidence>
<dbReference type="GO" id="GO:0032259">
    <property type="term" value="P:methylation"/>
    <property type="evidence" value="ECO:0007669"/>
    <property type="project" value="UniProtKB-KW"/>
</dbReference>
<dbReference type="EC" id="2.1.1.72" evidence="2"/>
<dbReference type="GO" id="GO:0009307">
    <property type="term" value="P:DNA restriction-modification system"/>
    <property type="evidence" value="ECO:0007669"/>
    <property type="project" value="InterPro"/>
</dbReference>
<keyword evidence="4" id="KW-0808">Transferase</keyword>
<evidence type="ECO:0000256" key="4">
    <source>
        <dbReference type="ARBA" id="ARBA00022679"/>
    </source>
</evidence>
<dbReference type="Gene3D" id="3.40.50.150">
    <property type="entry name" value="Vaccinia Virus protein VP39"/>
    <property type="match status" value="1"/>
</dbReference>
<protein>
    <recommendedName>
        <fullName evidence="2">site-specific DNA-methyltransferase (adenine-specific)</fullName>
        <ecNumber evidence="2">2.1.1.72</ecNumber>
    </recommendedName>
</protein>
<keyword evidence="3 7" id="KW-0489">Methyltransferase</keyword>
<dbReference type="GO" id="GO:1904047">
    <property type="term" value="F:S-adenosyl-L-methionine binding"/>
    <property type="evidence" value="ECO:0007669"/>
    <property type="project" value="TreeGrafter"/>
</dbReference>
<dbReference type="PIRSF" id="PIRSF000398">
    <property type="entry name" value="M_m6A_EcoRV"/>
    <property type="match status" value="1"/>
</dbReference>
<dbReference type="AlphaFoldDB" id="A0A7K0FK48"/>
<dbReference type="InterPro" id="IPR023095">
    <property type="entry name" value="Ade_MeTrfase_dom_2"/>
</dbReference>
<dbReference type="Pfam" id="PF02086">
    <property type="entry name" value="MethyltransfD12"/>
    <property type="match status" value="1"/>
</dbReference>
<name>A0A7K0FK48_9SPHI</name>
<dbReference type="Gene3D" id="1.10.1020.10">
    <property type="entry name" value="Adenine-specific Methyltransferase, Domain 2"/>
    <property type="match status" value="1"/>
</dbReference>
<evidence type="ECO:0000256" key="2">
    <source>
        <dbReference type="ARBA" id="ARBA00011900"/>
    </source>
</evidence>
<comment type="caution">
    <text evidence="7">The sequence shown here is derived from an EMBL/GenBank/DDBJ whole genome shotgun (WGS) entry which is preliminary data.</text>
</comment>
<evidence type="ECO:0000256" key="3">
    <source>
        <dbReference type="ARBA" id="ARBA00022603"/>
    </source>
</evidence>
<dbReference type="PRINTS" id="PR00505">
    <property type="entry name" value="D12N6MTFRASE"/>
</dbReference>
<dbReference type="PANTHER" id="PTHR30481">
    <property type="entry name" value="DNA ADENINE METHYLASE"/>
    <property type="match status" value="1"/>
</dbReference>
<evidence type="ECO:0000256" key="1">
    <source>
        <dbReference type="ARBA" id="ARBA00006594"/>
    </source>
</evidence>
<comment type="catalytic activity">
    <reaction evidence="6">
        <text>a 2'-deoxyadenosine in DNA + S-adenosyl-L-methionine = an N(6)-methyl-2'-deoxyadenosine in DNA + S-adenosyl-L-homocysteine + H(+)</text>
        <dbReference type="Rhea" id="RHEA:15197"/>
        <dbReference type="Rhea" id="RHEA-COMP:12418"/>
        <dbReference type="Rhea" id="RHEA-COMP:12419"/>
        <dbReference type="ChEBI" id="CHEBI:15378"/>
        <dbReference type="ChEBI" id="CHEBI:57856"/>
        <dbReference type="ChEBI" id="CHEBI:59789"/>
        <dbReference type="ChEBI" id="CHEBI:90615"/>
        <dbReference type="ChEBI" id="CHEBI:90616"/>
        <dbReference type="EC" id="2.1.1.72"/>
    </reaction>
</comment>
<comment type="similarity">
    <text evidence="1">Belongs to the N(4)/N(6)-methyltransferase family.</text>
</comment>
<sequence>MGDFKTPLRYPGGKQRLSPFIEELIIENNITDGNYVEPYAGGAGVGIQLLLTRKVSNIHLNDSDFGIYSFWHSVINKPEELCKMILSASMTVEEWRRRKEIVKKCDKRKILELGFSVFYLNRCNRSGVLSAGVIGGLDQTGNYKMDARFSRNDLIRRIEAIARFKDNIFLTNFDAEYYIQNYIPNLPKNTLVYLDPPYYEKGSELYLNAYKKTDHARISKVIQSEIKHNWVLSYDGVPDIVNLYKKRRHFLYDLQYSAAKVYKGKEIFVFDDKLKLPKQCSLKHIDIGLNNLVNA</sequence>